<proteinExistence type="inferred from homology"/>
<dbReference type="InterPro" id="IPR002659">
    <property type="entry name" value="Glyco_trans_31"/>
</dbReference>
<evidence type="ECO:0000313" key="13">
    <source>
        <dbReference type="Proteomes" id="UP000327044"/>
    </source>
</evidence>
<evidence type="ECO:0000256" key="1">
    <source>
        <dbReference type="ARBA" id="ARBA00004323"/>
    </source>
</evidence>
<keyword evidence="9 11" id="KW-0472">Membrane</keyword>
<name>A0A5N4AAR7_PHOPY</name>
<dbReference type="Pfam" id="PF01762">
    <property type="entry name" value="Galactosyl_T"/>
    <property type="match status" value="1"/>
</dbReference>
<evidence type="ECO:0000256" key="10">
    <source>
        <dbReference type="ARBA" id="ARBA00023180"/>
    </source>
</evidence>
<dbReference type="Proteomes" id="UP000327044">
    <property type="component" value="Unassembled WGS sequence"/>
</dbReference>
<dbReference type="GO" id="GO:0006493">
    <property type="term" value="P:protein O-linked glycosylation"/>
    <property type="evidence" value="ECO:0007669"/>
    <property type="project" value="TreeGrafter"/>
</dbReference>
<dbReference type="GO" id="GO:0000139">
    <property type="term" value="C:Golgi membrane"/>
    <property type="evidence" value="ECO:0007669"/>
    <property type="project" value="UniProtKB-SubCell"/>
</dbReference>
<reference evidence="12 13" key="1">
    <citation type="journal article" date="2018" name="Elife">
        <title>Firefly genomes illuminate parallel origins of bioluminescence in beetles.</title>
        <authorList>
            <person name="Fallon T.R."/>
            <person name="Lower S.E."/>
            <person name="Chang C.H."/>
            <person name="Bessho-Uehara M."/>
            <person name="Martin G.J."/>
            <person name="Bewick A.J."/>
            <person name="Behringer M."/>
            <person name="Debat H.J."/>
            <person name="Wong I."/>
            <person name="Day J.C."/>
            <person name="Suvorov A."/>
            <person name="Silva C.J."/>
            <person name="Stanger-Hall K.F."/>
            <person name="Hall D.W."/>
            <person name="Schmitz R.J."/>
            <person name="Nelson D.R."/>
            <person name="Lewis S.M."/>
            <person name="Shigenobu S."/>
            <person name="Bybee S.M."/>
            <person name="Larracuente A.M."/>
            <person name="Oba Y."/>
            <person name="Weng J.K."/>
        </authorList>
    </citation>
    <scope>NUCLEOTIDE SEQUENCE [LARGE SCALE GENOMIC DNA]</scope>
    <source>
        <strain evidence="12">1611_PpyrPB1</strain>
        <tissue evidence="12">Whole body</tissue>
    </source>
</reference>
<evidence type="ECO:0000256" key="3">
    <source>
        <dbReference type="ARBA" id="ARBA00022676"/>
    </source>
</evidence>
<keyword evidence="7 11" id="KW-1133">Transmembrane helix</keyword>
<evidence type="ECO:0000256" key="6">
    <source>
        <dbReference type="ARBA" id="ARBA00022968"/>
    </source>
</evidence>
<evidence type="ECO:0000256" key="11">
    <source>
        <dbReference type="RuleBase" id="RU363063"/>
    </source>
</evidence>
<comment type="similarity">
    <text evidence="2 11">Belongs to the glycosyltransferase 31 family.</text>
</comment>
<keyword evidence="6 11" id="KW-0735">Signal-anchor</keyword>
<dbReference type="InParanoid" id="A0A5N4AAR7"/>
<dbReference type="OrthoDB" id="5512589at2759"/>
<evidence type="ECO:0000256" key="2">
    <source>
        <dbReference type="ARBA" id="ARBA00008661"/>
    </source>
</evidence>
<evidence type="ECO:0000313" key="12">
    <source>
        <dbReference type="EMBL" id="KAB0794420.1"/>
    </source>
</evidence>
<dbReference type="Gene3D" id="3.90.550.50">
    <property type="match status" value="1"/>
</dbReference>
<keyword evidence="13" id="KW-1185">Reference proteome</keyword>
<dbReference type="FunFam" id="3.90.550.50:FF:000001">
    <property type="entry name" value="Hexosyltransferase"/>
    <property type="match status" value="1"/>
</dbReference>
<organism evidence="12 13">
    <name type="scientific">Photinus pyralis</name>
    <name type="common">Common eastern firefly</name>
    <name type="synonym">Lampyris pyralis</name>
    <dbReference type="NCBI Taxonomy" id="7054"/>
    <lineage>
        <taxon>Eukaryota</taxon>
        <taxon>Metazoa</taxon>
        <taxon>Ecdysozoa</taxon>
        <taxon>Arthropoda</taxon>
        <taxon>Hexapoda</taxon>
        <taxon>Insecta</taxon>
        <taxon>Pterygota</taxon>
        <taxon>Neoptera</taxon>
        <taxon>Endopterygota</taxon>
        <taxon>Coleoptera</taxon>
        <taxon>Polyphaga</taxon>
        <taxon>Elateriformia</taxon>
        <taxon>Elateroidea</taxon>
        <taxon>Lampyridae</taxon>
        <taxon>Lampyrinae</taxon>
        <taxon>Photinus</taxon>
    </lineage>
</organism>
<comment type="subcellular location">
    <subcellularLocation>
        <location evidence="1 11">Golgi apparatus membrane</location>
        <topology evidence="1 11">Single-pass type II membrane protein</topology>
    </subcellularLocation>
</comment>
<feature type="transmembrane region" description="Helical" evidence="11">
    <location>
        <begin position="12"/>
        <end position="34"/>
    </location>
</feature>
<dbReference type="GO" id="GO:0016758">
    <property type="term" value="F:hexosyltransferase activity"/>
    <property type="evidence" value="ECO:0007669"/>
    <property type="project" value="InterPro"/>
</dbReference>
<keyword evidence="4" id="KW-0808">Transferase</keyword>
<evidence type="ECO:0000256" key="9">
    <source>
        <dbReference type="ARBA" id="ARBA00023136"/>
    </source>
</evidence>
<keyword evidence="3 11" id="KW-0328">Glycosyltransferase</keyword>
<evidence type="ECO:0000256" key="4">
    <source>
        <dbReference type="ARBA" id="ARBA00022679"/>
    </source>
</evidence>
<sequence>MIEMIAEIRREAWVWLPIIQTMATFVLVVFNVFLIRYHIYTTPSYPILSPHRAEVILEDQQWQWKKGEEETTSTSTPSPKPEAPRLHFLPANEDICTTIEPLICSVKNLRLVVLIPSPPSREGARLAIRNTWGHFAAQRDVVLYCCLIGKVANKQLQQQIENERKTYNDILQLKFLDSQANSILKTIALLKWVGDYCSQADYLLKTEDNVFINMPRLFTYMSSRDPTKNAIYGRVHKNWKTVRNVKSYYYLPKSEYKPAMLPRFIFGGTYLMPARLAKYIYYYSLNRRLIRLADLFVTGVMAEHLKIERLNNRLFHFPPKGITSCTIQNSISIRQVTEEKQFLFWKESFYGNKSCKKL</sequence>
<dbReference type="EMBL" id="VVIM01000008">
    <property type="protein sequence ID" value="KAB0794420.1"/>
    <property type="molecule type" value="Genomic_DNA"/>
</dbReference>
<accession>A0A5N4AAR7</accession>
<evidence type="ECO:0000256" key="7">
    <source>
        <dbReference type="ARBA" id="ARBA00022989"/>
    </source>
</evidence>
<dbReference type="PANTHER" id="PTHR11214:SF379">
    <property type="entry name" value="HEXOSYLTRANSFERASE-RELATED"/>
    <property type="match status" value="1"/>
</dbReference>
<dbReference type="EC" id="2.4.1.-" evidence="11"/>
<keyword evidence="5 11" id="KW-0812">Transmembrane</keyword>
<evidence type="ECO:0000256" key="5">
    <source>
        <dbReference type="ARBA" id="ARBA00022692"/>
    </source>
</evidence>
<comment type="caution">
    <text evidence="12">The sequence shown here is derived from an EMBL/GenBank/DDBJ whole genome shotgun (WGS) entry which is preliminary data.</text>
</comment>
<keyword evidence="10" id="KW-0325">Glycoprotein</keyword>
<keyword evidence="8 11" id="KW-0333">Golgi apparatus</keyword>
<dbReference type="PANTHER" id="PTHR11214">
    <property type="entry name" value="BETA-1,3-N-ACETYLGLUCOSAMINYLTRANSFERASE"/>
    <property type="match status" value="1"/>
</dbReference>
<protein>
    <recommendedName>
        <fullName evidence="11">Hexosyltransferase</fullName>
        <ecNumber evidence="11">2.4.1.-</ecNumber>
    </recommendedName>
</protein>
<evidence type="ECO:0000256" key="8">
    <source>
        <dbReference type="ARBA" id="ARBA00023034"/>
    </source>
</evidence>
<gene>
    <name evidence="12" type="ORF">PPYR_11259</name>
</gene>
<dbReference type="AlphaFoldDB" id="A0A5N4AAR7"/>